<protein>
    <submittedName>
        <fullName evidence="3">Membrane protein</fullName>
    </submittedName>
</protein>
<proteinExistence type="predicted"/>
<dbReference type="eggNOG" id="COG0457">
    <property type="taxonomic scope" value="Bacteria"/>
</dbReference>
<dbReference type="AlphaFoldDB" id="A9F7S5"/>
<evidence type="ECO:0000313" key="4">
    <source>
        <dbReference type="Proteomes" id="UP000002139"/>
    </source>
</evidence>
<evidence type="ECO:0000256" key="2">
    <source>
        <dbReference type="SAM" id="SignalP"/>
    </source>
</evidence>
<feature type="signal peptide" evidence="2">
    <location>
        <begin position="1"/>
        <end position="34"/>
    </location>
</feature>
<reference evidence="3 4" key="1">
    <citation type="journal article" date="2007" name="Nat. Biotechnol.">
        <title>Complete genome sequence of the myxobacterium Sorangium cellulosum.</title>
        <authorList>
            <person name="Schneiker S."/>
            <person name="Perlova O."/>
            <person name="Kaiser O."/>
            <person name="Gerth K."/>
            <person name="Alici A."/>
            <person name="Altmeyer M.O."/>
            <person name="Bartels D."/>
            <person name="Bekel T."/>
            <person name="Beyer S."/>
            <person name="Bode E."/>
            <person name="Bode H.B."/>
            <person name="Bolten C.J."/>
            <person name="Choudhuri J.V."/>
            <person name="Doss S."/>
            <person name="Elnakady Y.A."/>
            <person name="Frank B."/>
            <person name="Gaigalat L."/>
            <person name="Goesmann A."/>
            <person name="Groeger C."/>
            <person name="Gross F."/>
            <person name="Jelsbak L."/>
            <person name="Jelsbak L."/>
            <person name="Kalinowski J."/>
            <person name="Kegler C."/>
            <person name="Knauber T."/>
            <person name="Konietzny S."/>
            <person name="Kopp M."/>
            <person name="Krause L."/>
            <person name="Krug D."/>
            <person name="Linke B."/>
            <person name="Mahmud T."/>
            <person name="Martinez-Arias R."/>
            <person name="McHardy A.C."/>
            <person name="Merai M."/>
            <person name="Meyer F."/>
            <person name="Mormann S."/>
            <person name="Munoz-Dorado J."/>
            <person name="Perez J."/>
            <person name="Pradella S."/>
            <person name="Rachid S."/>
            <person name="Raddatz G."/>
            <person name="Rosenau F."/>
            <person name="Rueckert C."/>
            <person name="Sasse F."/>
            <person name="Scharfe M."/>
            <person name="Schuster S.C."/>
            <person name="Suen G."/>
            <person name="Treuner-Lange A."/>
            <person name="Velicer G.J."/>
            <person name="Vorholter F.-J."/>
            <person name="Weissman K.J."/>
            <person name="Welch R.D."/>
            <person name="Wenzel S.C."/>
            <person name="Whitworth D.E."/>
            <person name="Wilhelm S."/>
            <person name="Wittmann C."/>
            <person name="Bloecker H."/>
            <person name="Puehler A."/>
            <person name="Mueller R."/>
        </authorList>
    </citation>
    <scope>NUCLEOTIDE SEQUENCE [LARGE SCALE GENOMIC DNA]</scope>
    <source>
        <strain evidence="4">So ce56</strain>
    </source>
</reference>
<keyword evidence="1" id="KW-0472">Membrane</keyword>
<feature type="transmembrane region" description="Helical" evidence="1">
    <location>
        <begin position="234"/>
        <end position="254"/>
    </location>
</feature>
<dbReference type="EMBL" id="AM746676">
    <property type="protein sequence ID" value="CAN91565.1"/>
    <property type="molecule type" value="Genomic_DNA"/>
</dbReference>
<accession>A9F7S5</accession>
<evidence type="ECO:0000313" key="3">
    <source>
        <dbReference type="EMBL" id="CAN91565.1"/>
    </source>
</evidence>
<gene>
    <name evidence="3" type="ordered locus">sce1407</name>
</gene>
<name>A9F7S5_SORC5</name>
<sequence>MGSVRGPGPMRVKRSIIAASALILSLSLAPRALADPTAEDRAAADVLFREGRELVKQGSYALGCSKLVASQKLDPMAGTLLALADCYELNGETASAWVTFNDAEAMARKAGDGRRSKEAGRRAGLLEPQLSRLVIEVAPEARVEGLEVRRNAKPLDAAMFGSAIPVNPGEHAIAAVAPGKKAWSTKVVVEPKPGQRTVRVPLLEDAPAEGPGAPAPAVTSAAPAASSWSAQRTVGLVLGGVSLAGIAVGAVFGVETLSKMGEARNQHGCTDDDPPRCDAEGVKLHQDANTTANISNVAFAAGGAALITGLVVFLTAPSSDAAPATALEVRLVPPARAGAAGLSLRGSF</sequence>
<dbReference type="HOGENOM" id="CLU_052651_1_0_7"/>
<dbReference type="BioCyc" id="SCEL448385:SCE_RS07285-MONOMER"/>
<feature type="chain" id="PRO_5002734889" evidence="2">
    <location>
        <begin position="35"/>
        <end position="348"/>
    </location>
</feature>
<dbReference type="STRING" id="448385.sce1407"/>
<keyword evidence="2" id="KW-0732">Signal</keyword>
<evidence type="ECO:0000256" key="1">
    <source>
        <dbReference type="SAM" id="Phobius"/>
    </source>
</evidence>
<dbReference type="Proteomes" id="UP000002139">
    <property type="component" value="Chromosome"/>
</dbReference>
<keyword evidence="4" id="KW-1185">Reference proteome</keyword>
<organism evidence="3 4">
    <name type="scientific">Sorangium cellulosum (strain So ce56)</name>
    <name type="common">Polyangium cellulosum (strain So ce56)</name>
    <dbReference type="NCBI Taxonomy" id="448385"/>
    <lineage>
        <taxon>Bacteria</taxon>
        <taxon>Pseudomonadati</taxon>
        <taxon>Myxococcota</taxon>
        <taxon>Polyangia</taxon>
        <taxon>Polyangiales</taxon>
        <taxon>Polyangiaceae</taxon>
        <taxon>Sorangium</taxon>
    </lineage>
</organism>
<keyword evidence="1" id="KW-1133">Transmembrane helix</keyword>
<dbReference type="KEGG" id="scl:sce1407"/>
<keyword evidence="1" id="KW-0812">Transmembrane</keyword>